<reference evidence="2" key="1">
    <citation type="submission" date="2019-01" db="EMBL/GenBank/DDBJ databases">
        <authorList>
            <consortium name="Pathogen Informatics"/>
        </authorList>
    </citation>
    <scope>NUCLEOTIDE SEQUENCE [LARGE SCALE GENOMIC DNA]</scope>
    <source>
        <strain evidence="2">NCTC10113</strain>
    </source>
</reference>
<name>A0A448ZZ12_METSV</name>
<gene>
    <name evidence="2" type="ORF">NCTC10113_01373</name>
</gene>
<evidence type="ECO:0000313" key="2">
    <source>
        <dbReference type="EMBL" id="VEU56464.1"/>
    </source>
</evidence>
<feature type="chain" id="PRO_5019373289" description="Lipoprotein" evidence="1">
    <location>
        <begin position="26"/>
        <end position="165"/>
    </location>
</feature>
<accession>A0A448ZZ12</accession>
<evidence type="ECO:0008006" key="3">
    <source>
        <dbReference type="Google" id="ProtNLM"/>
    </source>
</evidence>
<sequence length="165" mass="18844">MIKNKKKVLFLVTPLLTISSVGLIAAQCNPFSKNPIKLDSSQIQQIKDSFAFGLKPAGKTYFEQEFEKLTPDKKLRYGHPFAMIDEYLKIKAKEYDSNAVELKNDKDVKKYFNLDFINVNNLAWGHTLTLKFDFNPITKLPFIHWEVSCSAYGVEGSGDVIMEEL</sequence>
<organism evidence="2">
    <name type="scientific">Metamycoplasma salivarium</name>
    <name type="common">Mycoplasma salivarium</name>
    <dbReference type="NCBI Taxonomy" id="2124"/>
    <lineage>
        <taxon>Bacteria</taxon>
        <taxon>Bacillati</taxon>
        <taxon>Mycoplasmatota</taxon>
        <taxon>Mycoplasmoidales</taxon>
        <taxon>Metamycoplasmataceae</taxon>
        <taxon>Metamycoplasma</taxon>
    </lineage>
</organism>
<dbReference type="EMBL" id="LR214939">
    <property type="protein sequence ID" value="VEU56464.1"/>
    <property type="molecule type" value="Genomic_DNA"/>
</dbReference>
<dbReference type="AlphaFoldDB" id="A0A448ZZ12"/>
<feature type="signal peptide" evidence="1">
    <location>
        <begin position="1"/>
        <end position="25"/>
    </location>
</feature>
<proteinExistence type="predicted"/>
<evidence type="ECO:0000256" key="1">
    <source>
        <dbReference type="SAM" id="SignalP"/>
    </source>
</evidence>
<dbReference type="RefSeq" id="WP_024544233.1">
    <property type="nucleotide sequence ID" value="NZ_LR214938.2"/>
</dbReference>
<keyword evidence="2" id="KW-0614">Plasmid</keyword>
<geneLocation type="plasmid" evidence="2">
    <name>2</name>
</geneLocation>
<protein>
    <recommendedName>
        <fullName evidence="3">Lipoprotein</fullName>
    </recommendedName>
</protein>
<keyword evidence="1" id="KW-0732">Signal</keyword>